<keyword evidence="2" id="KW-0812">Transmembrane</keyword>
<reference evidence="3" key="2">
    <citation type="submission" date="2021-04" db="EMBL/GenBank/DDBJ databases">
        <authorList>
            <person name="Gilroy R."/>
        </authorList>
    </citation>
    <scope>NUCLEOTIDE SEQUENCE</scope>
    <source>
        <strain evidence="3">ChiBcec16_6824</strain>
    </source>
</reference>
<accession>A0A9D1Y8J8</accession>
<evidence type="ECO:0000256" key="2">
    <source>
        <dbReference type="SAM" id="Phobius"/>
    </source>
</evidence>
<sequence length="174" mass="18163">MKGIEGAEQLLERVKQLLGRYRYVLLVALAGAALLLLPTGKGGTTAAQSGAASSVEWDPAELEERLERTLSQIEGAGEVQVVLTVGSSPRQILAEDRTSESDGESVREEENTVVLSRGSGVQEAVMVGQLSAQFRGALVVCSGGDDPQVRLSLAQAVSAVTGLGTDRIAICKGK</sequence>
<comment type="caution">
    <text evidence="3">The sequence shown here is derived from an EMBL/GenBank/DDBJ whole genome shotgun (WGS) entry which is preliminary data.</text>
</comment>
<proteinExistence type="predicted"/>
<evidence type="ECO:0000313" key="4">
    <source>
        <dbReference type="Proteomes" id="UP000823868"/>
    </source>
</evidence>
<feature type="region of interest" description="Disordered" evidence="1">
    <location>
        <begin position="92"/>
        <end position="111"/>
    </location>
</feature>
<feature type="compositionally biased region" description="Basic and acidic residues" evidence="1">
    <location>
        <begin position="93"/>
        <end position="110"/>
    </location>
</feature>
<evidence type="ECO:0000256" key="1">
    <source>
        <dbReference type="SAM" id="MobiDB-lite"/>
    </source>
</evidence>
<name>A0A9D1Y8J8_9FIRM</name>
<dbReference type="EMBL" id="DXDX01000114">
    <property type="protein sequence ID" value="HIY21458.1"/>
    <property type="molecule type" value="Genomic_DNA"/>
</dbReference>
<evidence type="ECO:0000313" key="3">
    <source>
        <dbReference type="EMBL" id="HIY21458.1"/>
    </source>
</evidence>
<feature type="transmembrane region" description="Helical" evidence="2">
    <location>
        <begin position="21"/>
        <end position="39"/>
    </location>
</feature>
<keyword evidence="2" id="KW-1133">Transmembrane helix</keyword>
<reference evidence="3" key="1">
    <citation type="journal article" date="2021" name="PeerJ">
        <title>Extensive microbial diversity within the chicken gut microbiome revealed by metagenomics and culture.</title>
        <authorList>
            <person name="Gilroy R."/>
            <person name="Ravi A."/>
            <person name="Getino M."/>
            <person name="Pursley I."/>
            <person name="Horton D.L."/>
            <person name="Alikhan N.F."/>
            <person name="Baker D."/>
            <person name="Gharbi K."/>
            <person name="Hall N."/>
            <person name="Watson M."/>
            <person name="Adriaenssens E.M."/>
            <person name="Foster-Nyarko E."/>
            <person name="Jarju S."/>
            <person name="Secka A."/>
            <person name="Antonio M."/>
            <person name="Oren A."/>
            <person name="Chaudhuri R.R."/>
            <person name="La Ragione R."/>
            <person name="Hildebrand F."/>
            <person name="Pallen M.J."/>
        </authorList>
    </citation>
    <scope>NUCLEOTIDE SEQUENCE</scope>
    <source>
        <strain evidence="3">ChiBcec16_6824</strain>
    </source>
</reference>
<dbReference type="AlphaFoldDB" id="A0A9D1Y8J8"/>
<organism evidence="3 4">
    <name type="scientific">Candidatus Flavonifractor merdigallinarum</name>
    <dbReference type="NCBI Taxonomy" id="2838589"/>
    <lineage>
        <taxon>Bacteria</taxon>
        <taxon>Bacillati</taxon>
        <taxon>Bacillota</taxon>
        <taxon>Clostridia</taxon>
        <taxon>Eubacteriales</taxon>
        <taxon>Oscillospiraceae</taxon>
        <taxon>Flavonifractor</taxon>
    </lineage>
</organism>
<keyword evidence="2" id="KW-0472">Membrane</keyword>
<protein>
    <submittedName>
        <fullName evidence="3">Stage III sporulation protein AG</fullName>
    </submittedName>
</protein>
<gene>
    <name evidence="3" type="ORF">H9841_06125</name>
</gene>
<dbReference type="Proteomes" id="UP000823868">
    <property type="component" value="Unassembled WGS sequence"/>
</dbReference>